<name>A0A120JVM9_9GAMM</name>
<evidence type="ECO:0000313" key="11">
    <source>
        <dbReference type="EMBL" id="AMC99676.1"/>
    </source>
</evidence>
<comment type="similarity">
    <text evidence="1 9 10">Belongs to the acetokinase family.</text>
</comment>
<comment type="cofactor">
    <cofactor evidence="9">
        <name>Mg(2+)</name>
        <dbReference type="ChEBI" id="CHEBI:18420"/>
    </cofactor>
    <cofactor evidence="9">
        <name>Mn(2+)</name>
        <dbReference type="ChEBI" id="CHEBI:29035"/>
    </cofactor>
    <text evidence="9">Mg(2+). Can also accept Mn(2+).</text>
</comment>
<comment type="function">
    <text evidence="9">Catalyzes the formation of acetyl phosphate from acetate and ATP. Can also catalyze the reverse reaction.</text>
</comment>
<dbReference type="Pfam" id="PF00871">
    <property type="entry name" value="Acetate_kinase"/>
    <property type="match status" value="1"/>
</dbReference>
<dbReference type="PRINTS" id="PR00471">
    <property type="entry name" value="ACETATEKNASE"/>
</dbReference>
<reference evidence="11 12" key="1">
    <citation type="journal article" date="2016" name="Genome Announc.">
        <title>Draft Genome Sequence of 'Halomonas chromatireducens' Strain AGD 8-3, a Haloalkaliphilic Chromate- and Selenite-Reducing Gammaproteobacterium.</title>
        <authorList>
            <person name="Sharko F.S."/>
            <person name="Shapovalova A.A."/>
            <person name="Tsygankova S.V."/>
            <person name="Komova A.V."/>
            <person name="Boulygina E.S."/>
            <person name="Teslyuk A.B."/>
            <person name="Gotovtsev P.M."/>
            <person name="Namsaraev Z.B."/>
            <person name="Khijniak T.V."/>
            <person name="Nedoluzhko A.V."/>
            <person name="Vasilov R.G."/>
        </authorList>
    </citation>
    <scope>NUCLEOTIDE SEQUENCE [LARGE SCALE GENOMIC DNA]</scope>
    <source>
        <strain evidence="11 12">AGD 8-3</strain>
    </source>
</reference>
<comment type="pathway">
    <text evidence="9">Metabolic intermediate biosynthesis; acetyl-CoA biosynthesis; acetyl-CoA from acetate: step 1/2.</text>
</comment>
<dbReference type="Proteomes" id="UP000063387">
    <property type="component" value="Chromosome"/>
</dbReference>
<dbReference type="PROSITE" id="PS01076">
    <property type="entry name" value="ACETATE_KINASE_2"/>
    <property type="match status" value="1"/>
</dbReference>
<gene>
    <name evidence="11" type="primary">ackA_1</name>
    <name evidence="9" type="synonym">ackA</name>
    <name evidence="11" type="ORF">LOKO_00588</name>
</gene>
<dbReference type="InterPro" id="IPR000890">
    <property type="entry name" value="Aliphatic_acid_kin_short-chain"/>
</dbReference>
<feature type="binding site" evidence="9">
    <location>
        <begin position="296"/>
        <end position="298"/>
    </location>
    <ligand>
        <name>ATP</name>
        <dbReference type="ChEBI" id="CHEBI:30616"/>
    </ligand>
</feature>
<keyword evidence="2 9" id="KW-0963">Cytoplasm</keyword>
<feature type="binding site" evidence="9">
    <location>
        <begin position="221"/>
        <end position="225"/>
    </location>
    <ligand>
        <name>ATP</name>
        <dbReference type="ChEBI" id="CHEBI:30616"/>
    </ligand>
</feature>
<evidence type="ECO:0000256" key="2">
    <source>
        <dbReference type="ARBA" id="ARBA00022490"/>
    </source>
</evidence>
<dbReference type="PROSITE" id="PS01075">
    <property type="entry name" value="ACETATE_KINASE_1"/>
    <property type="match status" value="1"/>
</dbReference>
<dbReference type="UniPathway" id="UPA00340">
    <property type="reaction ID" value="UER00458"/>
</dbReference>
<dbReference type="SUPFAM" id="SSF53067">
    <property type="entry name" value="Actin-like ATPase domain"/>
    <property type="match status" value="2"/>
</dbReference>
<feature type="binding site" evidence="9">
    <location>
        <position position="8"/>
    </location>
    <ligand>
        <name>Mg(2+)</name>
        <dbReference type="ChEBI" id="CHEBI:18420"/>
    </ligand>
</feature>
<dbReference type="HAMAP" id="MF_00020">
    <property type="entry name" value="Acetate_kinase"/>
    <property type="match status" value="1"/>
</dbReference>
<protein>
    <recommendedName>
        <fullName evidence="9">Acetate kinase</fullName>
        <ecNumber evidence="9">2.7.2.1</ecNumber>
    </recommendedName>
    <alternativeName>
        <fullName evidence="9">Acetokinase</fullName>
    </alternativeName>
</protein>
<feature type="binding site" evidence="9">
    <location>
        <position position="101"/>
    </location>
    <ligand>
        <name>substrate</name>
    </ligand>
</feature>
<keyword evidence="7 9" id="KW-0067">ATP-binding</keyword>
<dbReference type="NCBIfam" id="TIGR00016">
    <property type="entry name" value="ackA"/>
    <property type="match status" value="1"/>
</dbReference>
<keyword evidence="12" id="KW-1185">Reference proteome</keyword>
<dbReference type="InterPro" id="IPR043129">
    <property type="entry name" value="ATPase_NBD"/>
</dbReference>
<evidence type="ECO:0000256" key="3">
    <source>
        <dbReference type="ARBA" id="ARBA00022679"/>
    </source>
</evidence>
<keyword evidence="4 9" id="KW-0479">Metal-binding</keyword>
<evidence type="ECO:0000256" key="1">
    <source>
        <dbReference type="ARBA" id="ARBA00008748"/>
    </source>
</evidence>
<evidence type="ECO:0000256" key="10">
    <source>
        <dbReference type="RuleBase" id="RU003835"/>
    </source>
</evidence>
<dbReference type="AlphaFoldDB" id="A0A120JVM9"/>
<dbReference type="EMBL" id="CP014226">
    <property type="protein sequence ID" value="AMC99676.1"/>
    <property type="molecule type" value="Genomic_DNA"/>
</dbReference>
<dbReference type="KEGG" id="hco:LOKO_00588"/>
<keyword evidence="8 9" id="KW-0460">Magnesium</keyword>
<feature type="active site" description="Proton donor/acceptor" evidence="9">
    <location>
        <position position="158"/>
    </location>
</feature>
<evidence type="ECO:0000256" key="5">
    <source>
        <dbReference type="ARBA" id="ARBA00022741"/>
    </source>
</evidence>
<comment type="subunit">
    <text evidence="9">Homodimer.</text>
</comment>
<evidence type="ECO:0000256" key="8">
    <source>
        <dbReference type="ARBA" id="ARBA00022842"/>
    </source>
</evidence>
<evidence type="ECO:0000256" key="6">
    <source>
        <dbReference type="ARBA" id="ARBA00022777"/>
    </source>
</evidence>
<evidence type="ECO:0000313" key="12">
    <source>
        <dbReference type="Proteomes" id="UP000063387"/>
    </source>
</evidence>
<evidence type="ECO:0000256" key="4">
    <source>
        <dbReference type="ARBA" id="ARBA00022723"/>
    </source>
</evidence>
<dbReference type="PIRSF" id="PIRSF000722">
    <property type="entry name" value="Acetate_prop_kin"/>
    <property type="match status" value="1"/>
</dbReference>
<dbReference type="GO" id="GO:0006083">
    <property type="term" value="P:acetate metabolic process"/>
    <property type="evidence" value="ECO:0007669"/>
    <property type="project" value="TreeGrafter"/>
</dbReference>
<dbReference type="Gene3D" id="3.30.420.40">
    <property type="match status" value="2"/>
</dbReference>
<dbReference type="OrthoDB" id="9802453at2"/>
<comment type="catalytic activity">
    <reaction evidence="9">
        <text>acetate + ATP = acetyl phosphate + ADP</text>
        <dbReference type="Rhea" id="RHEA:11352"/>
        <dbReference type="ChEBI" id="CHEBI:22191"/>
        <dbReference type="ChEBI" id="CHEBI:30089"/>
        <dbReference type="ChEBI" id="CHEBI:30616"/>
        <dbReference type="ChEBI" id="CHEBI:456216"/>
        <dbReference type="EC" id="2.7.2.1"/>
    </reaction>
</comment>
<dbReference type="PANTHER" id="PTHR21060">
    <property type="entry name" value="ACETATE KINASE"/>
    <property type="match status" value="1"/>
</dbReference>
<comment type="caution">
    <text evidence="9">Lacks conserved residue(s) required for the propagation of feature annotation.</text>
</comment>
<dbReference type="GO" id="GO:0006085">
    <property type="term" value="P:acetyl-CoA biosynthetic process"/>
    <property type="evidence" value="ECO:0007669"/>
    <property type="project" value="UniProtKB-UniRule"/>
</dbReference>
<dbReference type="EC" id="2.7.2.1" evidence="9"/>
<dbReference type="RefSeq" id="WP_066444808.1">
    <property type="nucleotide sequence ID" value="NZ_CP014226.1"/>
</dbReference>
<proteinExistence type="inferred from homology"/>
<reference evidence="11 12" key="2">
    <citation type="submission" date="2016-02" db="EMBL/GenBank/DDBJ databases">
        <authorList>
            <person name="Wen L."/>
            <person name="He K."/>
            <person name="Yang H."/>
        </authorList>
    </citation>
    <scope>NUCLEOTIDE SEQUENCE [LARGE SCALE GENOMIC DNA]</scope>
    <source>
        <strain evidence="11 12">AGD 8-3</strain>
    </source>
</reference>
<evidence type="ECO:0000256" key="9">
    <source>
        <dbReference type="HAMAP-Rule" id="MF_00020"/>
    </source>
</evidence>
<keyword evidence="5 9" id="KW-0547">Nucleotide-binding</keyword>
<comment type="subcellular location">
    <subcellularLocation>
        <location evidence="9">Cytoplasm</location>
    </subcellularLocation>
</comment>
<feature type="site" description="Transition state stabilizer" evidence="9">
    <location>
        <position position="254"/>
    </location>
</feature>
<dbReference type="GO" id="GO:0005524">
    <property type="term" value="F:ATP binding"/>
    <property type="evidence" value="ECO:0007669"/>
    <property type="project" value="UniProtKB-KW"/>
</dbReference>
<keyword evidence="3 9" id="KW-0808">Transferase</keyword>
<organism evidence="11 12">
    <name type="scientific">Halomonas chromatireducens</name>
    <dbReference type="NCBI Taxonomy" id="507626"/>
    <lineage>
        <taxon>Bacteria</taxon>
        <taxon>Pseudomonadati</taxon>
        <taxon>Pseudomonadota</taxon>
        <taxon>Gammaproteobacteria</taxon>
        <taxon>Oceanospirillales</taxon>
        <taxon>Halomonadaceae</taxon>
        <taxon>Halomonas</taxon>
    </lineage>
</organism>
<dbReference type="InterPro" id="IPR023865">
    <property type="entry name" value="Aliphatic_acid_kinase_CS"/>
</dbReference>
<keyword evidence="6 9" id="KW-0418">Kinase</keyword>
<dbReference type="GO" id="GO:0008776">
    <property type="term" value="F:acetate kinase activity"/>
    <property type="evidence" value="ECO:0007669"/>
    <property type="project" value="UniProtKB-UniRule"/>
</dbReference>
<dbReference type="GO" id="GO:0005829">
    <property type="term" value="C:cytosol"/>
    <property type="evidence" value="ECO:0007669"/>
    <property type="project" value="TreeGrafter"/>
</dbReference>
<sequence length="408" mass="43211">MREILVINSGSSSIKFALFGATSEAQPKDLQLRYRGHFAGLGSQARLSLKDGEGEALDPGLAGSALSEVPADLDHDGALSKLLAWIEAHPDLGDIGAIGHRIVHGGRDYVEPIRLDADTLDALEALVPLAPLHQPYGLAPVRALATLRPDLPQVACFDTAFHADQPGVARTFPLPRRYRDAGVIRYGFHGLSYDYINRSLNDRIQPTHGGEARAGRVIVAHLGNGASLCAIRNGKSVASTMGFTAVEGLMMGTRSGSLDPGLVLHLILQEGMPPEAVQQMLYKESGLLGLSGISGDMRELLQSDAPEAAEAIELFVYRIVSEIGSLAAALGGLDHLVFTAGIGERAAPVRAAVVEGCQWLGTALDPAANQADAPDIAAANSRVGLWVIPTDEERMIAWHASALLDQRA</sequence>
<dbReference type="GO" id="GO:0000287">
    <property type="term" value="F:magnesium ion binding"/>
    <property type="evidence" value="ECO:0007669"/>
    <property type="project" value="UniProtKB-UniRule"/>
</dbReference>
<feature type="site" description="Transition state stabilizer" evidence="9">
    <location>
        <position position="189"/>
    </location>
</feature>
<feature type="binding site" evidence="9">
    <location>
        <position position="392"/>
    </location>
    <ligand>
        <name>Mg(2+)</name>
        <dbReference type="ChEBI" id="CHEBI:18420"/>
    </ligand>
</feature>
<accession>A0A120JVM9</accession>
<dbReference type="InterPro" id="IPR004372">
    <property type="entry name" value="Ac/propionate_kinase"/>
</dbReference>
<feature type="binding site" evidence="9">
    <location>
        <position position="15"/>
    </location>
    <ligand>
        <name>ATP</name>
        <dbReference type="ChEBI" id="CHEBI:30616"/>
    </ligand>
</feature>
<evidence type="ECO:0000256" key="7">
    <source>
        <dbReference type="ARBA" id="ARBA00022840"/>
    </source>
</evidence>
<dbReference type="STRING" id="507626.LOKO_00588"/>
<dbReference type="PANTHER" id="PTHR21060:SF21">
    <property type="entry name" value="ACETATE KINASE"/>
    <property type="match status" value="1"/>
</dbReference>
<dbReference type="PATRIC" id="fig|507626.3.peg.581"/>